<keyword evidence="1" id="KW-0812">Transmembrane</keyword>
<accession>D4ZGA3</accession>
<keyword evidence="3" id="KW-1185">Reference proteome</keyword>
<dbReference type="AlphaFoldDB" id="D4ZGA3"/>
<reference evidence="3" key="1">
    <citation type="journal article" date="2010" name="Mol. Biosyst.">
        <title>Complete genome sequence and comparative analysis of Shewanella violacea, a psychrophilic and piezophilic bacterium from deep sea floor sediments.</title>
        <authorList>
            <person name="Aono E."/>
            <person name="Baba T."/>
            <person name="Ara T."/>
            <person name="Nishi T."/>
            <person name="Nakamichi T."/>
            <person name="Inamoto E."/>
            <person name="Toyonaga H."/>
            <person name="Hasegawa M."/>
            <person name="Takai Y."/>
            <person name="Okumura Y."/>
            <person name="Baba M."/>
            <person name="Tomita M."/>
            <person name="Kato C."/>
            <person name="Oshima T."/>
            <person name="Nakasone K."/>
            <person name="Mori H."/>
        </authorList>
    </citation>
    <scope>NUCLEOTIDE SEQUENCE [LARGE SCALE GENOMIC DNA]</scope>
    <source>
        <strain evidence="3">JCM 10179 / CIP 106290 / LMG 19151 / DSS12</strain>
    </source>
</reference>
<dbReference type="KEGG" id="svo:SVI_0731"/>
<keyword evidence="1" id="KW-0472">Membrane</keyword>
<dbReference type="EMBL" id="AP011177">
    <property type="protein sequence ID" value="BAJ00702.1"/>
    <property type="molecule type" value="Genomic_DNA"/>
</dbReference>
<evidence type="ECO:0000256" key="1">
    <source>
        <dbReference type="SAM" id="Phobius"/>
    </source>
</evidence>
<feature type="transmembrane region" description="Helical" evidence="1">
    <location>
        <begin position="12"/>
        <end position="32"/>
    </location>
</feature>
<dbReference type="Proteomes" id="UP000002350">
    <property type="component" value="Chromosome"/>
</dbReference>
<protein>
    <submittedName>
        <fullName evidence="2">Uncharacterized protein</fullName>
    </submittedName>
</protein>
<dbReference type="HOGENOM" id="CLU_2976791_0_0_6"/>
<name>D4ZGA3_SHEVD</name>
<evidence type="ECO:0000313" key="2">
    <source>
        <dbReference type="EMBL" id="BAJ00702.1"/>
    </source>
</evidence>
<dbReference type="STRING" id="637905.SVI_0731"/>
<proteinExistence type="predicted"/>
<organism evidence="2 3">
    <name type="scientific">Shewanella violacea (strain JCM 10179 / CIP 106290 / LMG 19151 / DSS12)</name>
    <dbReference type="NCBI Taxonomy" id="637905"/>
    <lineage>
        <taxon>Bacteria</taxon>
        <taxon>Pseudomonadati</taxon>
        <taxon>Pseudomonadota</taxon>
        <taxon>Gammaproteobacteria</taxon>
        <taxon>Alteromonadales</taxon>
        <taxon>Shewanellaceae</taxon>
        <taxon>Shewanella</taxon>
    </lineage>
</organism>
<gene>
    <name evidence="2" type="ordered locus">SVI_0731</name>
</gene>
<keyword evidence="1" id="KW-1133">Transmembrane helix</keyword>
<evidence type="ECO:0000313" key="3">
    <source>
        <dbReference type="Proteomes" id="UP000002350"/>
    </source>
</evidence>
<sequence length="58" mass="6491">MPSIPDGIFIRMKLPLAFLVNLPLIASLSSWLNRFIAMVSIDLFAVLSEPRFDMLAVV</sequence>